<name>A0ABX0MQ41_9BURK</name>
<feature type="coiled-coil region" evidence="1">
    <location>
        <begin position="1494"/>
        <end position="1533"/>
    </location>
</feature>
<feature type="region of interest" description="Disordered" evidence="2">
    <location>
        <begin position="946"/>
        <end position="969"/>
    </location>
</feature>
<proteinExistence type="predicted"/>
<keyword evidence="3" id="KW-0812">Transmembrane</keyword>
<evidence type="ECO:0008006" key="6">
    <source>
        <dbReference type="Google" id="ProtNLM"/>
    </source>
</evidence>
<evidence type="ECO:0000256" key="3">
    <source>
        <dbReference type="SAM" id="Phobius"/>
    </source>
</evidence>
<evidence type="ECO:0000313" key="5">
    <source>
        <dbReference type="Proteomes" id="UP000610594"/>
    </source>
</evidence>
<gene>
    <name evidence="4" type="ORF">F1735_09850</name>
</gene>
<accession>A0ABX0MQ41</accession>
<comment type="caution">
    <text evidence="4">The sequence shown here is derived from an EMBL/GenBank/DDBJ whole genome shotgun (WGS) entry which is preliminary data.</text>
</comment>
<dbReference type="Proteomes" id="UP000610594">
    <property type="component" value="Unassembled WGS sequence"/>
</dbReference>
<keyword evidence="3" id="KW-1133">Transmembrane helix</keyword>
<dbReference type="EMBL" id="WHJF01000020">
    <property type="protein sequence ID" value="NHZ62608.1"/>
    <property type="molecule type" value="Genomic_DNA"/>
</dbReference>
<feature type="transmembrane region" description="Helical" evidence="3">
    <location>
        <begin position="104"/>
        <end position="123"/>
    </location>
</feature>
<reference evidence="4 5" key="1">
    <citation type="submission" date="2019-10" db="EMBL/GenBank/DDBJ databases">
        <title>Taxonomy of Antarctic Massilia spp.: description of Massilia rubra sp. nov., Massilia aquatica sp. nov., Massilia mucilaginosa sp. nov., Massilia frigida sp. nov. isolated from streams, lakes and regoliths.</title>
        <authorList>
            <person name="Holochova P."/>
            <person name="Sedlacek I."/>
            <person name="Kralova S."/>
            <person name="Maslanova I."/>
            <person name="Busse H.-J."/>
            <person name="Stankova E."/>
            <person name="Vrbovska V."/>
            <person name="Kovarovic V."/>
            <person name="Bartak M."/>
            <person name="Svec P."/>
            <person name="Pantucek R."/>
        </authorList>
    </citation>
    <scope>NUCLEOTIDE SEQUENCE [LARGE SCALE GENOMIC DNA]</scope>
    <source>
        <strain evidence="4 5">CCM 8694</strain>
    </source>
</reference>
<evidence type="ECO:0000256" key="2">
    <source>
        <dbReference type="SAM" id="MobiDB-lite"/>
    </source>
</evidence>
<organism evidence="4 5">
    <name type="scientific">Massilia genomosp. 1</name>
    <dbReference type="NCBI Taxonomy" id="2609280"/>
    <lineage>
        <taxon>Bacteria</taxon>
        <taxon>Pseudomonadati</taxon>
        <taxon>Pseudomonadota</taxon>
        <taxon>Betaproteobacteria</taxon>
        <taxon>Burkholderiales</taxon>
        <taxon>Oxalobacteraceae</taxon>
        <taxon>Telluria group</taxon>
        <taxon>Massilia</taxon>
    </lineage>
</organism>
<protein>
    <recommendedName>
        <fullName evidence="6">Bacteriophage tail tape measure N-terminal domain-containing protein</fullName>
    </recommendedName>
</protein>
<keyword evidence="1" id="KW-0175">Coiled coil</keyword>
<evidence type="ECO:0000256" key="1">
    <source>
        <dbReference type="SAM" id="Coils"/>
    </source>
</evidence>
<dbReference type="RefSeq" id="WP_167236777.1">
    <property type="nucleotide sequence ID" value="NZ_WHJF01000020.1"/>
</dbReference>
<keyword evidence="5" id="KW-1185">Reference proteome</keyword>
<keyword evidence="3" id="KW-0472">Membrane</keyword>
<sequence length="1725" mass="181221">MANIEKYRQGMESAKKIGSDSMSFLASVFDKIKSAVGGMWDSIKSMFSNVGGQAKGAFSSLSDSASSAFGKVIGMLPGFNSALDKTKDKMGETEEKSDGLMKKIGIGIVVALTAAAAAITVLVKKGLDADAALASVAVSTGVAASQISRFEATALRSGVSAQEFGGSMGKLREKMKEAAASDGSTFFSKLGVDIVDANNALLKTDDVTIQVAKKIADMSSEAEKYAAASKAGFEGQVQVLEDIAHASDLSATTTDEQAAAVVRLGKIWHEILPGGKGMWAQISSFLTSSLTPAMTETSITILNSKNTIVGAFNDIFNTGSMLPKFGAQIKEWGQSASQWFSSVAESATSATVKMMQFVASKTGLGDPNAVRKLAAPAIVPGVVPLTSATNTPVTKDSEKEYNALTKAIQQKIEVQRMEIRTGGTLTEGQRLLLKMNNELRDGTVTMTDAQKAQRTEVLNALIVQEKLNKQAQESHAKGEAAASKEVASLTTLVAAIKAKTAENETELATGLAATENQKFAIKLHLEEERSKKNLSAADLARLATLKAEAVAQLAANKIAEDAVKAQQAEKDVAKYIGESTLARQESAAALAVEYEMAGKSADAREIAMVAVKQQTALEKFLAQEKTAGKIITEEEIERLQAEVVARTAVEQAAMGQAKALGYARQLEDENKKFAAESIDDPAARAAALLKIDTDIWAERIRLAGEGTDAQRVLQTQYDTWYVNRSKNTLTAADAARAKDALDILTAVDAATRDAAAGMQASFGGVGTAIGGLTTALSGYAVQQQAIAAQLASVKADPTSSREKIAKAEIAASRASAQAQVKSYGDMAGAAKGFFKENSTGYKVMEKTEKAFRAYEMAMAIKNMLAKSGLLSALTSMFVTSKATETAVDATSTTSSIGNSLLRAGASMTAGVAKAFEQLGIWGFVGAAAIIAFMGAMGVFGGTGGGGPAPGTFEERQKTQGTGTVLGDDTAKSESISKSLEIMEQNSSRELGYQNSMLVALRNIESSLGGAAKGIFQTAGLTGGSAFGTTNTATKSTFGSDKSTTITDTGIKFSGTLGQLRAGGGKGTQYEDVTKTSDGGMFHGNSSRSNTNVKALADSAMKPFTLIFDNMGDLLVGAGVKLGADSAGLTKAINQIGIDFAVSTRELKGQDLVDALSAGVSVAFDKVTAAVFPQIEGFQKVGEGMGETLVRVAANYSALDHVLASIGMTFGATGMSSLRAREDLITAAGGMDKFAEVASGFAENFLTEAERLAPVQKFVTSELAAMGFASVKTRDDFKAAVLSFSNDGKLLDSTQAATYTRLISLQEAFASIVPALENIGKVAKTAAEAATENLRLMDEYASLTLTPEALLKKQRTKELDDVDPSNRWMLEQVHKAQDSKTDGDKLAAANKVLQDQIDTFTTDSTKVRALAIAGMKESTVALYDILTTHKANAAIASEAKAAADALKSTNKGWQDQIDTLSKVTMTPDELREFETKGMEKSTIDLYDKLKAMQVAQAADAAIKQAKKEADEANARETKRIADEAQAAADKLRAAWQSATDAIFDEIKRVRGEAAGTGALSLAGAQAEFAMRTAQARAGSEEAAKMLPALSQRLLELAEANAATAFDLARIRARTLGSLTDTGNSLVGQHGLTLPSFAVGTNYLPSDMIAQLHEGERIVPKADNLRLEQALAGDGGNAELVAEMRALRVEVASLRQPLDKTAANTKRGTDILEVVTSGGDAMRMEMA</sequence>
<evidence type="ECO:0000313" key="4">
    <source>
        <dbReference type="EMBL" id="NHZ62608.1"/>
    </source>
</evidence>